<evidence type="ECO:0000256" key="6">
    <source>
        <dbReference type="ARBA" id="ARBA00023136"/>
    </source>
</evidence>
<feature type="transmembrane region" description="Helical" evidence="8">
    <location>
        <begin position="15"/>
        <end position="40"/>
    </location>
</feature>
<reference evidence="10 11" key="1">
    <citation type="submission" date="2021-03" db="EMBL/GenBank/DDBJ databases">
        <title>Whole genome shotgun sequence of Actinoplanes toevensis NBRC 105298.</title>
        <authorList>
            <person name="Komaki H."/>
            <person name="Tamura T."/>
        </authorList>
    </citation>
    <scope>NUCLEOTIDE SEQUENCE [LARGE SCALE GENOMIC DNA]</scope>
    <source>
        <strain evidence="10 11">NBRC 105298</strain>
    </source>
</reference>
<keyword evidence="5 8" id="KW-1133">Transmembrane helix</keyword>
<dbReference type="GO" id="GO:0022857">
    <property type="term" value="F:transmembrane transporter activity"/>
    <property type="evidence" value="ECO:0007669"/>
    <property type="project" value="InterPro"/>
</dbReference>
<dbReference type="InterPro" id="IPR005829">
    <property type="entry name" value="Sugar_transporter_CS"/>
</dbReference>
<feature type="transmembrane region" description="Helical" evidence="8">
    <location>
        <begin position="280"/>
        <end position="299"/>
    </location>
</feature>
<evidence type="ECO:0000313" key="11">
    <source>
        <dbReference type="Proteomes" id="UP000677082"/>
    </source>
</evidence>
<evidence type="ECO:0000256" key="1">
    <source>
        <dbReference type="ARBA" id="ARBA00004651"/>
    </source>
</evidence>
<comment type="subcellular location">
    <subcellularLocation>
        <location evidence="1">Cell membrane</location>
        <topology evidence="1">Multi-pass membrane protein</topology>
    </subcellularLocation>
</comment>
<proteinExistence type="predicted"/>
<evidence type="ECO:0000256" key="7">
    <source>
        <dbReference type="SAM" id="MobiDB-lite"/>
    </source>
</evidence>
<evidence type="ECO:0000256" key="5">
    <source>
        <dbReference type="ARBA" id="ARBA00022989"/>
    </source>
</evidence>
<dbReference type="InterPro" id="IPR005828">
    <property type="entry name" value="MFS_sugar_transport-like"/>
</dbReference>
<dbReference type="Gene3D" id="1.20.1250.20">
    <property type="entry name" value="MFS general substrate transporter like domains"/>
    <property type="match status" value="1"/>
</dbReference>
<keyword evidence="6 8" id="KW-0472">Membrane</keyword>
<feature type="region of interest" description="Disordered" evidence="7">
    <location>
        <begin position="194"/>
        <end position="232"/>
    </location>
</feature>
<evidence type="ECO:0000313" key="10">
    <source>
        <dbReference type="EMBL" id="GIM92357.1"/>
    </source>
</evidence>
<feature type="transmembrane region" description="Helical" evidence="8">
    <location>
        <begin position="371"/>
        <end position="392"/>
    </location>
</feature>
<dbReference type="AlphaFoldDB" id="A0A919W1D8"/>
<feature type="transmembrane region" description="Helical" evidence="8">
    <location>
        <begin position="398"/>
        <end position="417"/>
    </location>
</feature>
<feature type="transmembrane region" description="Helical" evidence="8">
    <location>
        <begin position="84"/>
        <end position="111"/>
    </location>
</feature>
<keyword evidence="4 8" id="KW-0812">Transmembrane</keyword>
<gene>
    <name evidence="10" type="ORF">Ato02nite_041500</name>
</gene>
<dbReference type="PROSITE" id="PS00216">
    <property type="entry name" value="SUGAR_TRANSPORT_1"/>
    <property type="match status" value="1"/>
</dbReference>
<protein>
    <submittedName>
        <fullName evidence="10">MFS transporter</fullName>
    </submittedName>
</protein>
<dbReference type="Pfam" id="PF00083">
    <property type="entry name" value="Sugar_tr"/>
    <property type="match status" value="1"/>
</dbReference>
<dbReference type="InterPro" id="IPR036259">
    <property type="entry name" value="MFS_trans_sf"/>
</dbReference>
<name>A0A919W1D8_9ACTN</name>
<dbReference type="InterPro" id="IPR020846">
    <property type="entry name" value="MFS_dom"/>
</dbReference>
<keyword evidence="3" id="KW-1003">Cell membrane</keyword>
<dbReference type="Pfam" id="PF07690">
    <property type="entry name" value="MFS_1"/>
    <property type="match status" value="1"/>
</dbReference>
<dbReference type="PANTHER" id="PTHR23517:SF2">
    <property type="entry name" value="MULTIDRUG RESISTANCE PROTEIN MDTH"/>
    <property type="match status" value="1"/>
</dbReference>
<dbReference type="EMBL" id="BOQN01000053">
    <property type="protein sequence ID" value="GIM92357.1"/>
    <property type="molecule type" value="Genomic_DNA"/>
</dbReference>
<feature type="domain" description="Major facilitator superfamily (MFS) profile" evidence="9">
    <location>
        <begin position="15"/>
        <end position="422"/>
    </location>
</feature>
<feature type="transmembrane region" description="Helical" evidence="8">
    <location>
        <begin position="311"/>
        <end position="328"/>
    </location>
</feature>
<dbReference type="RefSeq" id="WP_213008240.1">
    <property type="nucleotide sequence ID" value="NZ_BOQN01000053.1"/>
</dbReference>
<organism evidence="10 11">
    <name type="scientific">Paractinoplanes toevensis</name>
    <dbReference type="NCBI Taxonomy" id="571911"/>
    <lineage>
        <taxon>Bacteria</taxon>
        <taxon>Bacillati</taxon>
        <taxon>Actinomycetota</taxon>
        <taxon>Actinomycetes</taxon>
        <taxon>Micromonosporales</taxon>
        <taxon>Micromonosporaceae</taxon>
        <taxon>Paractinoplanes</taxon>
    </lineage>
</organism>
<sequence length="439" mass="45090">MRGWLRATAGGLPSAYWYLWAGLLINRLGGFAVLFLSLYLTTQRGAGTAMTGLIVGTYGIGGVIGTLAGGVLADRWGRRRTLVWSHLACAVVLAGLAFAGNLGLIAALCALMGLAQSMPGPAFVAAIIDLVPADRRLRAFNLEFWAFNLGTAGASLVAGVLAEWSYIGLFLLDAASALAAALIIAGRVPETLRRPPPAIQQDRRGRAPATGSAARAATGTGTASGAGADSASSDGGLRAVLGDRIFLAFAGLTLLQALVYTQNNTIVPLAMREDGLSPSAYGLVVAVSGALIVVGQLFVPRLIDNRPKARVLAAAQAITAVGFGVIVLADHLPVYLAAAVIWTIGSMLAAPPNAAINSELAPAALRGRYQAVFYLTFPAAAFLAPALGGASLQYLGSWHWLVVAGVGLVAAVLHLAAGPSRERHAAAIRSETAATAEVR</sequence>
<feature type="transmembrane region" description="Helical" evidence="8">
    <location>
        <begin position="167"/>
        <end position="185"/>
    </location>
</feature>
<feature type="transmembrane region" description="Helical" evidence="8">
    <location>
        <begin position="241"/>
        <end position="260"/>
    </location>
</feature>
<evidence type="ECO:0000256" key="2">
    <source>
        <dbReference type="ARBA" id="ARBA00022448"/>
    </source>
</evidence>
<dbReference type="SUPFAM" id="SSF103473">
    <property type="entry name" value="MFS general substrate transporter"/>
    <property type="match status" value="1"/>
</dbReference>
<dbReference type="GO" id="GO:0005886">
    <property type="term" value="C:plasma membrane"/>
    <property type="evidence" value="ECO:0007669"/>
    <property type="project" value="UniProtKB-SubCell"/>
</dbReference>
<evidence type="ECO:0000256" key="8">
    <source>
        <dbReference type="SAM" id="Phobius"/>
    </source>
</evidence>
<feature type="transmembrane region" description="Helical" evidence="8">
    <location>
        <begin position="52"/>
        <end position="72"/>
    </location>
</feature>
<feature type="compositionally biased region" description="Low complexity" evidence="7">
    <location>
        <begin position="207"/>
        <end position="232"/>
    </location>
</feature>
<dbReference type="InterPro" id="IPR050171">
    <property type="entry name" value="MFS_Transporters"/>
</dbReference>
<dbReference type="Proteomes" id="UP000677082">
    <property type="component" value="Unassembled WGS sequence"/>
</dbReference>
<accession>A0A919W1D8</accession>
<dbReference type="PROSITE" id="PS50850">
    <property type="entry name" value="MFS"/>
    <property type="match status" value="1"/>
</dbReference>
<dbReference type="InterPro" id="IPR011701">
    <property type="entry name" value="MFS"/>
</dbReference>
<keyword evidence="2" id="KW-0813">Transport</keyword>
<evidence type="ECO:0000256" key="4">
    <source>
        <dbReference type="ARBA" id="ARBA00022692"/>
    </source>
</evidence>
<evidence type="ECO:0000256" key="3">
    <source>
        <dbReference type="ARBA" id="ARBA00022475"/>
    </source>
</evidence>
<evidence type="ECO:0000259" key="9">
    <source>
        <dbReference type="PROSITE" id="PS50850"/>
    </source>
</evidence>
<keyword evidence="11" id="KW-1185">Reference proteome</keyword>
<dbReference type="PANTHER" id="PTHR23517">
    <property type="entry name" value="RESISTANCE PROTEIN MDTM, PUTATIVE-RELATED-RELATED"/>
    <property type="match status" value="1"/>
</dbReference>
<feature type="transmembrane region" description="Helical" evidence="8">
    <location>
        <begin position="334"/>
        <end position="350"/>
    </location>
</feature>
<comment type="caution">
    <text evidence="10">The sequence shown here is derived from an EMBL/GenBank/DDBJ whole genome shotgun (WGS) entry which is preliminary data.</text>
</comment>